<evidence type="ECO:0000256" key="3">
    <source>
        <dbReference type="ARBA" id="ARBA00004496"/>
    </source>
</evidence>
<name>A0A921GQ23_9MICO</name>
<evidence type="ECO:0000313" key="15">
    <source>
        <dbReference type="Proteomes" id="UP000775129"/>
    </source>
</evidence>
<dbReference type="GO" id="GO:0003999">
    <property type="term" value="F:adenine phosphoribosyltransferase activity"/>
    <property type="evidence" value="ECO:0007669"/>
    <property type="project" value="UniProtKB-UniRule"/>
</dbReference>
<keyword evidence="9 12" id="KW-0328">Glycosyltransferase</keyword>
<reference evidence="14" key="2">
    <citation type="submission" date="2021-09" db="EMBL/GenBank/DDBJ databases">
        <authorList>
            <person name="Gilroy R."/>
        </authorList>
    </citation>
    <scope>NUCLEOTIDE SEQUENCE</scope>
    <source>
        <strain evidence="14">1647</strain>
    </source>
</reference>
<dbReference type="GO" id="GO:0044209">
    <property type="term" value="P:AMP salvage"/>
    <property type="evidence" value="ECO:0007669"/>
    <property type="project" value="UniProtKB-UniRule"/>
</dbReference>
<dbReference type="Pfam" id="PF00156">
    <property type="entry name" value="Pribosyltran"/>
    <property type="match status" value="1"/>
</dbReference>
<dbReference type="GO" id="GO:0016208">
    <property type="term" value="F:AMP binding"/>
    <property type="evidence" value="ECO:0007669"/>
    <property type="project" value="TreeGrafter"/>
</dbReference>
<evidence type="ECO:0000256" key="6">
    <source>
        <dbReference type="ARBA" id="ARBA00011738"/>
    </source>
</evidence>
<dbReference type="InterPro" id="IPR050054">
    <property type="entry name" value="UPRTase/APRTase"/>
</dbReference>
<proteinExistence type="inferred from homology"/>
<evidence type="ECO:0000256" key="9">
    <source>
        <dbReference type="ARBA" id="ARBA00022676"/>
    </source>
</evidence>
<dbReference type="GO" id="GO:0006168">
    <property type="term" value="P:adenine salvage"/>
    <property type="evidence" value="ECO:0007669"/>
    <property type="project" value="InterPro"/>
</dbReference>
<dbReference type="EMBL" id="DYWO01000323">
    <property type="protein sequence ID" value="HJF50266.1"/>
    <property type="molecule type" value="Genomic_DNA"/>
</dbReference>
<evidence type="ECO:0000256" key="11">
    <source>
        <dbReference type="ARBA" id="ARBA00022726"/>
    </source>
</evidence>
<gene>
    <name evidence="12" type="primary">apt</name>
    <name evidence="14" type="ORF">K8W24_10805</name>
</gene>
<comment type="pathway">
    <text evidence="4 12">Purine metabolism; AMP biosynthesis via salvage pathway; AMP from adenine: step 1/1.</text>
</comment>
<dbReference type="InterPro" id="IPR000836">
    <property type="entry name" value="PRTase_dom"/>
</dbReference>
<evidence type="ECO:0000313" key="14">
    <source>
        <dbReference type="EMBL" id="HJF50266.1"/>
    </source>
</evidence>
<evidence type="ECO:0000256" key="2">
    <source>
        <dbReference type="ARBA" id="ARBA00003968"/>
    </source>
</evidence>
<evidence type="ECO:0000256" key="10">
    <source>
        <dbReference type="ARBA" id="ARBA00022679"/>
    </source>
</evidence>
<evidence type="ECO:0000256" key="1">
    <source>
        <dbReference type="ARBA" id="ARBA00000868"/>
    </source>
</evidence>
<comment type="caution">
    <text evidence="14">The sequence shown here is derived from an EMBL/GenBank/DDBJ whole genome shotgun (WGS) entry which is preliminary data.</text>
</comment>
<comment type="similarity">
    <text evidence="5 12">Belongs to the purine/pyrimidine phosphoribosyltransferase family.</text>
</comment>
<dbReference type="PANTHER" id="PTHR32315">
    <property type="entry name" value="ADENINE PHOSPHORIBOSYLTRANSFERASE"/>
    <property type="match status" value="1"/>
</dbReference>
<evidence type="ECO:0000256" key="7">
    <source>
        <dbReference type="ARBA" id="ARBA00011893"/>
    </source>
</evidence>
<dbReference type="InterPro" id="IPR029057">
    <property type="entry name" value="PRTase-like"/>
</dbReference>
<evidence type="ECO:0000256" key="8">
    <source>
        <dbReference type="ARBA" id="ARBA00022490"/>
    </source>
</evidence>
<dbReference type="InterPro" id="IPR005764">
    <property type="entry name" value="Ade_phspho_trans"/>
</dbReference>
<comment type="subcellular location">
    <subcellularLocation>
        <location evidence="3 12">Cytoplasm</location>
    </subcellularLocation>
</comment>
<dbReference type="FunFam" id="3.40.50.2020:FF:000004">
    <property type="entry name" value="Adenine phosphoribosyltransferase"/>
    <property type="match status" value="1"/>
</dbReference>
<dbReference type="Gene3D" id="3.40.50.2020">
    <property type="match status" value="1"/>
</dbReference>
<feature type="domain" description="Phosphoribosyltransferase" evidence="13">
    <location>
        <begin position="72"/>
        <end position="169"/>
    </location>
</feature>
<dbReference type="Proteomes" id="UP000775129">
    <property type="component" value="Unassembled WGS sequence"/>
</dbReference>
<keyword evidence="11 12" id="KW-0660">Purine salvage</keyword>
<evidence type="ECO:0000256" key="12">
    <source>
        <dbReference type="HAMAP-Rule" id="MF_00004"/>
    </source>
</evidence>
<comment type="catalytic activity">
    <reaction evidence="1 12">
        <text>AMP + diphosphate = 5-phospho-alpha-D-ribose 1-diphosphate + adenine</text>
        <dbReference type="Rhea" id="RHEA:16609"/>
        <dbReference type="ChEBI" id="CHEBI:16708"/>
        <dbReference type="ChEBI" id="CHEBI:33019"/>
        <dbReference type="ChEBI" id="CHEBI:58017"/>
        <dbReference type="ChEBI" id="CHEBI:456215"/>
        <dbReference type="EC" id="2.4.2.7"/>
    </reaction>
</comment>
<evidence type="ECO:0000259" key="13">
    <source>
        <dbReference type="Pfam" id="PF00156"/>
    </source>
</evidence>
<evidence type="ECO:0000256" key="5">
    <source>
        <dbReference type="ARBA" id="ARBA00008391"/>
    </source>
</evidence>
<organism evidence="14 15">
    <name type="scientific">Brachybacterium paraconglomeratum</name>
    <dbReference type="NCBI Taxonomy" id="173362"/>
    <lineage>
        <taxon>Bacteria</taxon>
        <taxon>Bacillati</taxon>
        <taxon>Actinomycetota</taxon>
        <taxon>Actinomycetes</taxon>
        <taxon>Micrococcales</taxon>
        <taxon>Dermabacteraceae</taxon>
        <taxon>Brachybacterium</taxon>
    </lineage>
</organism>
<dbReference type="CDD" id="cd06223">
    <property type="entry name" value="PRTases_typeI"/>
    <property type="match status" value="1"/>
</dbReference>
<dbReference type="AlphaFoldDB" id="A0A921GQ23"/>
<accession>A0A921GQ23</accession>
<comment type="function">
    <text evidence="2 12">Catalyzes a salvage reaction resulting in the formation of AMP, that is energically less costly than de novo synthesis.</text>
</comment>
<dbReference type="EC" id="2.4.2.7" evidence="7 12"/>
<dbReference type="SUPFAM" id="SSF53271">
    <property type="entry name" value="PRTase-like"/>
    <property type="match status" value="1"/>
</dbReference>
<keyword evidence="8 12" id="KW-0963">Cytoplasm</keyword>
<dbReference type="HAMAP" id="MF_00004">
    <property type="entry name" value="Aden_phosphoribosyltr"/>
    <property type="match status" value="1"/>
</dbReference>
<reference evidence="14" key="1">
    <citation type="journal article" date="2021" name="PeerJ">
        <title>Extensive microbial diversity within the chicken gut microbiome revealed by metagenomics and culture.</title>
        <authorList>
            <person name="Gilroy R."/>
            <person name="Ravi A."/>
            <person name="Getino M."/>
            <person name="Pursley I."/>
            <person name="Horton D.L."/>
            <person name="Alikhan N.F."/>
            <person name="Baker D."/>
            <person name="Gharbi K."/>
            <person name="Hall N."/>
            <person name="Watson M."/>
            <person name="Adriaenssens E.M."/>
            <person name="Foster-Nyarko E."/>
            <person name="Jarju S."/>
            <person name="Secka A."/>
            <person name="Antonio M."/>
            <person name="Oren A."/>
            <person name="Chaudhuri R.R."/>
            <person name="La Ragione R."/>
            <person name="Hildebrand F."/>
            <person name="Pallen M.J."/>
        </authorList>
    </citation>
    <scope>NUCLEOTIDE SEQUENCE</scope>
    <source>
        <strain evidence="14">1647</strain>
    </source>
</reference>
<keyword evidence="10 12" id="KW-0808">Transferase</keyword>
<protein>
    <recommendedName>
        <fullName evidence="7 12">Adenine phosphoribosyltransferase</fullName>
        <shortName evidence="12">APRT</shortName>
        <ecNumber evidence="7 12">2.4.2.7</ecNumber>
    </recommendedName>
</protein>
<dbReference type="GO" id="GO:0006166">
    <property type="term" value="P:purine ribonucleoside salvage"/>
    <property type="evidence" value="ECO:0007669"/>
    <property type="project" value="UniProtKB-KW"/>
</dbReference>
<dbReference type="GO" id="GO:0005737">
    <property type="term" value="C:cytoplasm"/>
    <property type="evidence" value="ECO:0007669"/>
    <property type="project" value="UniProtKB-SubCell"/>
</dbReference>
<dbReference type="GO" id="GO:0002055">
    <property type="term" value="F:adenine binding"/>
    <property type="evidence" value="ECO:0007669"/>
    <property type="project" value="TreeGrafter"/>
</dbReference>
<evidence type="ECO:0000256" key="4">
    <source>
        <dbReference type="ARBA" id="ARBA00004659"/>
    </source>
</evidence>
<dbReference type="PANTHER" id="PTHR32315:SF3">
    <property type="entry name" value="ADENINE PHOSPHORIBOSYLTRANSFERASE"/>
    <property type="match status" value="1"/>
</dbReference>
<comment type="subunit">
    <text evidence="6 12">Homodimer.</text>
</comment>
<dbReference type="NCBIfam" id="NF002636">
    <property type="entry name" value="PRK02304.1-5"/>
    <property type="match status" value="1"/>
</dbReference>
<sequence>MNDPQTAPAPLRTAEEIPTAAEIETLRSTHIAQYPDFPTPGVLFRDITPLLRDANALRRVIRYWTTLLPEGIEYIVGTEARGFVLGAPLAYELGAGFIPVRKAGKLPGRPAGLKYELEYGSAEIQIPENSLPAGARTLVLDDLLATGGTAAATVELTRRFDVELLGASFLIELEGLGGRDLLPDVPLTTVWSIPD</sequence>